<dbReference type="InterPro" id="IPR019874">
    <property type="entry name" value="RF_methyltr_PrmC"/>
</dbReference>
<organism evidence="8 9">
    <name type="scientific">Rhodobacter ferrooxidans</name>
    <dbReference type="NCBI Taxonomy" id="371731"/>
    <lineage>
        <taxon>Bacteria</taxon>
        <taxon>Pseudomonadati</taxon>
        <taxon>Pseudomonadota</taxon>
        <taxon>Alphaproteobacteria</taxon>
        <taxon>Rhodobacterales</taxon>
        <taxon>Rhodobacter group</taxon>
        <taxon>Rhodobacter</taxon>
    </lineage>
</organism>
<evidence type="ECO:0000256" key="2">
    <source>
        <dbReference type="ARBA" id="ARBA00022679"/>
    </source>
</evidence>
<comment type="catalytic activity">
    <reaction evidence="4 5">
        <text>L-glutaminyl-[peptide chain release factor] + S-adenosyl-L-methionine = N(5)-methyl-L-glutaminyl-[peptide chain release factor] + S-adenosyl-L-homocysteine + H(+)</text>
        <dbReference type="Rhea" id="RHEA:42896"/>
        <dbReference type="Rhea" id="RHEA-COMP:10271"/>
        <dbReference type="Rhea" id="RHEA-COMP:10272"/>
        <dbReference type="ChEBI" id="CHEBI:15378"/>
        <dbReference type="ChEBI" id="CHEBI:30011"/>
        <dbReference type="ChEBI" id="CHEBI:57856"/>
        <dbReference type="ChEBI" id="CHEBI:59789"/>
        <dbReference type="ChEBI" id="CHEBI:61891"/>
        <dbReference type="EC" id="2.1.1.297"/>
    </reaction>
</comment>
<accession>C8S3W2</accession>
<dbReference type="InterPro" id="IPR040758">
    <property type="entry name" value="PrmC_N"/>
</dbReference>
<dbReference type="STRING" id="371731.Rsw2DRAFT_2740"/>
<feature type="domain" description="Methyltransferase small" evidence="6">
    <location>
        <begin position="102"/>
        <end position="197"/>
    </location>
</feature>
<dbReference type="CDD" id="cd02440">
    <property type="entry name" value="AdoMet_MTases"/>
    <property type="match status" value="1"/>
</dbReference>
<dbReference type="NCBIfam" id="TIGR03534">
    <property type="entry name" value="RF_mod_PrmC"/>
    <property type="match status" value="1"/>
</dbReference>
<dbReference type="OrthoDB" id="9800643at2"/>
<dbReference type="PANTHER" id="PTHR18895:SF74">
    <property type="entry name" value="MTRF1L RELEASE FACTOR GLUTAMINE METHYLTRANSFERASE"/>
    <property type="match status" value="1"/>
</dbReference>
<feature type="binding site" evidence="5">
    <location>
        <begin position="184"/>
        <end position="187"/>
    </location>
    <ligand>
        <name>substrate</name>
    </ligand>
</feature>
<protein>
    <recommendedName>
        <fullName evidence="5">Release factor glutamine methyltransferase</fullName>
        <shortName evidence="5">RF MTase</shortName>
        <ecNumber evidence="5">2.1.1.297</ecNumber>
    </recommendedName>
    <alternativeName>
        <fullName evidence="5">N5-glutamine methyltransferase PrmC</fullName>
    </alternativeName>
    <alternativeName>
        <fullName evidence="5">Protein-(glutamine-N5) MTase PrmC</fullName>
    </alternativeName>
    <alternativeName>
        <fullName evidence="5">Protein-glutamine N-methyltransferase PrmC</fullName>
    </alternativeName>
</protein>
<dbReference type="GO" id="GO:0003676">
    <property type="term" value="F:nucleic acid binding"/>
    <property type="evidence" value="ECO:0007669"/>
    <property type="project" value="InterPro"/>
</dbReference>
<keyword evidence="1 5" id="KW-0489">Methyltransferase</keyword>
<comment type="function">
    <text evidence="5">Methylates the class 1 translation termination release factors RF1/PrfA and RF2/PrfB on the glutamine residue of the universally conserved GGQ motif.</text>
</comment>
<dbReference type="PROSITE" id="PS00092">
    <property type="entry name" value="N6_MTASE"/>
    <property type="match status" value="1"/>
</dbReference>
<dbReference type="NCBIfam" id="TIGR00536">
    <property type="entry name" value="hemK_fam"/>
    <property type="match status" value="1"/>
</dbReference>
<feature type="binding site" evidence="5">
    <location>
        <begin position="118"/>
        <end position="122"/>
    </location>
    <ligand>
        <name>S-adenosyl-L-methionine</name>
        <dbReference type="ChEBI" id="CHEBI:59789"/>
    </ligand>
</feature>
<evidence type="ECO:0000259" key="7">
    <source>
        <dbReference type="Pfam" id="PF17827"/>
    </source>
</evidence>
<evidence type="ECO:0000256" key="3">
    <source>
        <dbReference type="ARBA" id="ARBA00022691"/>
    </source>
</evidence>
<feature type="binding site" evidence="5">
    <location>
        <position position="184"/>
    </location>
    <ligand>
        <name>S-adenosyl-L-methionine</name>
        <dbReference type="ChEBI" id="CHEBI:59789"/>
    </ligand>
</feature>
<keyword evidence="3 5" id="KW-0949">S-adenosyl-L-methionine</keyword>
<dbReference type="InterPro" id="IPR004556">
    <property type="entry name" value="HemK-like"/>
</dbReference>
<dbReference type="eggNOG" id="COG2890">
    <property type="taxonomic scope" value="Bacteria"/>
</dbReference>
<dbReference type="InterPro" id="IPR007848">
    <property type="entry name" value="Small_mtfrase_dom"/>
</dbReference>
<dbReference type="InterPro" id="IPR029063">
    <property type="entry name" value="SAM-dependent_MTases_sf"/>
</dbReference>
<dbReference type="EC" id="2.1.1.297" evidence="5"/>
<evidence type="ECO:0000259" key="6">
    <source>
        <dbReference type="Pfam" id="PF05175"/>
    </source>
</evidence>
<dbReference type="GO" id="GO:0102559">
    <property type="term" value="F:peptide chain release factor N(5)-glutamine methyltransferase activity"/>
    <property type="evidence" value="ECO:0007669"/>
    <property type="project" value="UniProtKB-EC"/>
</dbReference>
<reference evidence="8 9" key="1">
    <citation type="submission" date="2009-08" db="EMBL/GenBank/DDBJ databases">
        <title>The draft genome of Rhodobacter sp. SW2.</title>
        <authorList>
            <consortium name="US DOE Joint Genome Institute (JGI-PGF)"/>
            <person name="Lucas S."/>
            <person name="Copeland A."/>
            <person name="Lapidus A."/>
            <person name="Glavina del Rio T."/>
            <person name="Tice H."/>
            <person name="Bruce D."/>
            <person name="Goodwin L."/>
            <person name="Pitluck S."/>
            <person name="Larimer F."/>
            <person name="Land M.L."/>
            <person name="Hauser L."/>
            <person name="Emerson D."/>
        </authorList>
    </citation>
    <scope>NUCLEOTIDE SEQUENCE [LARGE SCALE GENOMIC DNA]</scope>
    <source>
        <strain evidence="8 9">SW2</strain>
    </source>
</reference>
<dbReference type="Proteomes" id="UP000010121">
    <property type="component" value="Unassembled WGS sequence"/>
</dbReference>
<feature type="binding site" evidence="5">
    <location>
        <position position="141"/>
    </location>
    <ligand>
        <name>S-adenosyl-L-methionine</name>
        <dbReference type="ChEBI" id="CHEBI:59789"/>
    </ligand>
</feature>
<keyword evidence="9" id="KW-1185">Reference proteome</keyword>
<evidence type="ECO:0000256" key="5">
    <source>
        <dbReference type="HAMAP-Rule" id="MF_02126"/>
    </source>
</evidence>
<dbReference type="Gene3D" id="3.40.50.150">
    <property type="entry name" value="Vaccinia Virus protein VP39"/>
    <property type="match status" value="1"/>
</dbReference>
<evidence type="ECO:0000313" key="8">
    <source>
        <dbReference type="EMBL" id="EEW24331.1"/>
    </source>
</evidence>
<comment type="caution">
    <text evidence="8">The sequence shown here is derived from an EMBL/GenBank/DDBJ whole genome shotgun (WGS) entry which is preliminary data.</text>
</comment>
<dbReference type="SUPFAM" id="SSF53335">
    <property type="entry name" value="S-adenosyl-L-methionine-dependent methyltransferases"/>
    <property type="match status" value="1"/>
</dbReference>
<dbReference type="EMBL" id="ACYY01000021">
    <property type="protein sequence ID" value="EEW24331.1"/>
    <property type="molecule type" value="Genomic_DNA"/>
</dbReference>
<dbReference type="HAMAP" id="MF_02126">
    <property type="entry name" value="RF_methyltr_PrmC"/>
    <property type="match status" value="1"/>
</dbReference>
<dbReference type="Pfam" id="PF05175">
    <property type="entry name" value="MTS"/>
    <property type="match status" value="1"/>
</dbReference>
<name>C8S3W2_9RHOB</name>
<keyword evidence="2 5" id="KW-0808">Transferase</keyword>
<dbReference type="InterPro" id="IPR050320">
    <property type="entry name" value="N5-glutamine_MTase"/>
</dbReference>
<dbReference type="PANTHER" id="PTHR18895">
    <property type="entry name" value="HEMK METHYLTRANSFERASE"/>
    <property type="match status" value="1"/>
</dbReference>
<dbReference type="RefSeq" id="WP_008031918.1">
    <property type="nucleotide sequence ID" value="NZ_ACYY01000021.1"/>
</dbReference>
<dbReference type="AlphaFoldDB" id="C8S3W2"/>
<gene>
    <name evidence="5" type="primary">prmC</name>
    <name evidence="8" type="ORF">Rsw2DRAFT_2740</name>
</gene>
<evidence type="ECO:0000256" key="4">
    <source>
        <dbReference type="ARBA" id="ARBA00048391"/>
    </source>
</evidence>
<feature type="domain" description="Release factor glutamine methyltransferase N-terminal" evidence="7">
    <location>
        <begin position="8"/>
        <end position="77"/>
    </location>
</feature>
<proteinExistence type="inferred from homology"/>
<dbReference type="Pfam" id="PF17827">
    <property type="entry name" value="PrmC_N"/>
    <property type="match status" value="1"/>
</dbReference>
<dbReference type="Gene3D" id="1.10.8.10">
    <property type="entry name" value="DNA helicase RuvA subunit, C-terminal domain"/>
    <property type="match status" value="1"/>
</dbReference>
<evidence type="ECO:0000313" key="9">
    <source>
        <dbReference type="Proteomes" id="UP000010121"/>
    </source>
</evidence>
<dbReference type="InterPro" id="IPR002052">
    <property type="entry name" value="DNA_methylase_N6_adenine_CS"/>
</dbReference>
<sequence length="284" mass="29535">MTASAQAALRAAVAQLSDAGIPDAARDARHLLAHAMGLPPDRLTLHLADPLTPDAAALLAANLAARSQRQPVSQITGNRLFWGRNFRVTQDVLDPRPETESLIAAALAQPFQRVLDLGTGSGVLLLTLLAERPAASGLGIDLSPAALNVAQANAETLSLANRATFALSDWLTAVPGQYDLVVANPPYIAEAEMAALAPEVRLWEPHLALTPGGDGLDAYRAIAAGVAPHLAPGGRLLVEIGPTQAQAVSGLFRACGLPDIRVLPDLDGRDRVISAQAGSVRQIA</sequence>
<evidence type="ECO:0000256" key="1">
    <source>
        <dbReference type="ARBA" id="ARBA00022603"/>
    </source>
</evidence>
<comment type="similarity">
    <text evidence="5">Belongs to the protein N5-glutamine methyltransferase family. PrmC subfamily.</text>
</comment>
<dbReference type="GO" id="GO:0032259">
    <property type="term" value="P:methylation"/>
    <property type="evidence" value="ECO:0007669"/>
    <property type="project" value="UniProtKB-KW"/>
</dbReference>
<feature type="binding site" evidence="5">
    <location>
        <position position="170"/>
    </location>
    <ligand>
        <name>S-adenosyl-L-methionine</name>
        <dbReference type="ChEBI" id="CHEBI:59789"/>
    </ligand>
</feature>